<name>A0A1I0TGR7_9SPHI</name>
<accession>A0A1I0TGR7</accession>
<reference evidence="2" key="1">
    <citation type="submission" date="2016-10" db="EMBL/GenBank/DDBJ databases">
        <authorList>
            <person name="Varghese N."/>
            <person name="Submissions S."/>
        </authorList>
    </citation>
    <scope>NUCLEOTIDE SEQUENCE [LARGE SCALE GENOMIC DNA]</scope>
    <source>
        <strain evidence="2">DSM 18130</strain>
    </source>
</reference>
<dbReference type="STRING" id="332999.SAMN04488511_109230"/>
<evidence type="ECO:0000313" key="2">
    <source>
        <dbReference type="Proteomes" id="UP000198836"/>
    </source>
</evidence>
<dbReference type="Pfam" id="PF14091">
    <property type="entry name" value="DUF4269"/>
    <property type="match status" value="1"/>
</dbReference>
<dbReference type="AlphaFoldDB" id="A0A1I0TGR7"/>
<dbReference type="Proteomes" id="UP000198836">
    <property type="component" value="Unassembled WGS sequence"/>
</dbReference>
<keyword evidence="2" id="KW-1185">Reference proteome</keyword>
<evidence type="ECO:0000313" key="1">
    <source>
        <dbReference type="EMBL" id="SFA50992.1"/>
    </source>
</evidence>
<dbReference type="EMBL" id="FOJM01000009">
    <property type="protein sequence ID" value="SFA50992.1"/>
    <property type="molecule type" value="Genomic_DNA"/>
</dbReference>
<organism evidence="1 2">
    <name type="scientific">Pedobacter suwonensis</name>
    <dbReference type="NCBI Taxonomy" id="332999"/>
    <lineage>
        <taxon>Bacteria</taxon>
        <taxon>Pseudomonadati</taxon>
        <taxon>Bacteroidota</taxon>
        <taxon>Sphingobacteriia</taxon>
        <taxon>Sphingobacteriales</taxon>
        <taxon>Sphingobacteriaceae</taxon>
        <taxon>Pedobacter</taxon>
    </lineage>
</organism>
<sequence length="179" mass="20722">MINFLNISYLQFGNEKQKTAYQILTDNKILEKLALYQPILVGTIPINIDIESSDLDIICYIQDKIAFTKLLTNHFQNEKGFKITENPTLQSINVSFFLGGFEVEIFGQAIPTIKQNAYRHMLIEYRLLLEKGEEFRQEIIALKKQGYKTEPAFAKLLGIEKNAYEELLKLDFKGIKHDI</sequence>
<dbReference type="InterPro" id="IPR025365">
    <property type="entry name" value="DUF4269"/>
</dbReference>
<evidence type="ECO:0008006" key="3">
    <source>
        <dbReference type="Google" id="ProtNLM"/>
    </source>
</evidence>
<dbReference type="OrthoDB" id="6402248at2"/>
<gene>
    <name evidence="1" type="ORF">SAMN04488511_109230</name>
</gene>
<proteinExistence type="predicted"/>
<protein>
    <recommendedName>
        <fullName evidence="3">DUF4269 domain-containing protein</fullName>
    </recommendedName>
</protein>
<dbReference type="RefSeq" id="WP_090984199.1">
    <property type="nucleotide sequence ID" value="NZ_FOJM01000009.1"/>
</dbReference>